<dbReference type="Gene3D" id="1.20.120.50">
    <property type="entry name" value="Hemerythrin-like"/>
    <property type="match status" value="1"/>
</dbReference>
<dbReference type="GO" id="GO:1902201">
    <property type="term" value="P:negative regulation of bacterial-type flagellum-dependent cell motility"/>
    <property type="evidence" value="ECO:0007669"/>
    <property type="project" value="TreeGrafter"/>
</dbReference>
<dbReference type="PROSITE" id="PS50887">
    <property type="entry name" value="GGDEF"/>
    <property type="match status" value="1"/>
</dbReference>
<dbReference type="GO" id="GO:0046872">
    <property type="term" value="F:metal ion binding"/>
    <property type="evidence" value="ECO:0007669"/>
    <property type="project" value="UniProtKB-KW"/>
</dbReference>
<feature type="domain" description="GGDEF" evidence="7">
    <location>
        <begin position="395"/>
        <end position="532"/>
    </location>
</feature>
<keyword evidence="4" id="KW-0408">Iron</keyword>
<dbReference type="InterPro" id="IPR016131">
    <property type="entry name" value="Haemerythrin_Fe_BS"/>
</dbReference>
<dbReference type="SMART" id="SM00267">
    <property type="entry name" value="GGDEF"/>
    <property type="match status" value="1"/>
</dbReference>
<evidence type="ECO:0000259" key="7">
    <source>
        <dbReference type="PROSITE" id="PS50887"/>
    </source>
</evidence>
<dbReference type="CDD" id="cd12107">
    <property type="entry name" value="Hemerythrin"/>
    <property type="match status" value="1"/>
</dbReference>
<feature type="transmembrane region" description="Helical" evidence="6">
    <location>
        <begin position="155"/>
        <end position="176"/>
    </location>
</feature>
<comment type="similarity">
    <text evidence="1">Belongs to the hemerythrin family.</text>
</comment>
<evidence type="ECO:0000256" key="1">
    <source>
        <dbReference type="ARBA" id="ARBA00010587"/>
    </source>
</evidence>
<dbReference type="AlphaFoldDB" id="A0A4P7UNM5"/>
<evidence type="ECO:0000256" key="3">
    <source>
        <dbReference type="ARBA" id="ARBA00022723"/>
    </source>
</evidence>
<dbReference type="NCBIfam" id="TIGR00254">
    <property type="entry name" value="GGDEF"/>
    <property type="match status" value="1"/>
</dbReference>
<feature type="transmembrane region" description="Helical" evidence="6">
    <location>
        <begin position="191"/>
        <end position="212"/>
    </location>
</feature>
<feature type="transmembrane region" description="Helical" evidence="6">
    <location>
        <begin position="38"/>
        <end position="57"/>
    </location>
</feature>
<feature type="transmembrane region" description="Helical" evidence="6">
    <location>
        <begin position="98"/>
        <end position="115"/>
    </location>
</feature>
<evidence type="ECO:0000256" key="5">
    <source>
        <dbReference type="ARBA" id="ARBA00034247"/>
    </source>
</evidence>
<protein>
    <recommendedName>
        <fullName evidence="2">diguanylate cyclase</fullName>
        <ecNumber evidence="2">2.7.7.65</ecNumber>
    </recommendedName>
</protein>
<gene>
    <name evidence="8" type="ORF">DDIC_12325</name>
</gene>
<keyword evidence="6" id="KW-1133">Transmembrane helix</keyword>
<dbReference type="NCBIfam" id="TIGR02481">
    <property type="entry name" value="hemeryth_dom"/>
    <property type="match status" value="1"/>
</dbReference>
<dbReference type="InterPro" id="IPR012827">
    <property type="entry name" value="Hemerythrin_metal-bd"/>
</dbReference>
<dbReference type="FunFam" id="3.30.70.270:FF:000001">
    <property type="entry name" value="Diguanylate cyclase domain protein"/>
    <property type="match status" value="1"/>
</dbReference>
<dbReference type="GO" id="GO:0005886">
    <property type="term" value="C:plasma membrane"/>
    <property type="evidence" value="ECO:0007669"/>
    <property type="project" value="TreeGrafter"/>
</dbReference>
<dbReference type="Gene3D" id="3.30.70.270">
    <property type="match status" value="1"/>
</dbReference>
<dbReference type="CDD" id="cd01949">
    <property type="entry name" value="GGDEF"/>
    <property type="match status" value="1"/>
</dbReference>
<dbReference type="InterPro" id="IPR000160">
    <property type="entry name" value="GGDEF_dom"/>
</dbReference>
<feature type="transmembrane region" description="Helical" evidence="6">
    <location>
        <begin position="6"/>
        <end position="26"/>
    </location>
</feature>
<dbReference type="InterPro" id="IPR050469">
    <property type="entry name" value="Diguanylate_Cyclase"/>
</dbReference>
<evidence type="ECO:0000313" key="9">
    <source>
        <dbReference type="Proteomes" id="UP000297065"/>
    </source>
</evidence>
<keyword evidence="6" id="KW-0472">Membrane</keyword>
<name>A0A4P7UNM5_DESDE</name>
<dbReference type="SUPFAM" id="SSF55073">
    <property type="entry name" value="Nucleotide cyclase"/>
    <property type="match status" value="1"/>
</dbReference>
<dbReference type="Pfam" id="PF01814">
    <property type="entry name" value="Hemerythrin"/>
    <property type="match status" value="1"/>
</dbReference>
<keyword evidence="3" id="KW-0479">Metal-binding</keyword>
<dbReference type="GO" id="GO:0043709">
    <property type="term" value="P:cell adhesion involved in single-species biofilm formation"/>
    <property type="evidence" value="ECO:0007669"/>
    <property type="project" value="TreeGrafter"/>
</dbReference>
<dbReference type="Pfam" id="PF00990">
    <property type="entry name" value="GGDEF"/>
    <property type="match status" value="1"/>
</dbReference>
<dbReference type="InterPro" id="IPR012312">
    <property type="entry name" value="Hemerythrin-like"/>
</dbReference>
<dbReference type="SUPFAM" id="SSF47188">
    <property type="entry name" value="Hemerythrin-like"/>
    <property type="match status" value="1"/>
</dbReference>
<dbReference type="InterPro" id="IPR043128">
    <property type="entry name" value="Rev_trsase/Diguanyl_cyclase"/>
</dbReference>
<dbReference type="InterPro" id="IPR029787">
    <property type="entry name" value="Nucleotide_cyclase"/>
</dbReference>
<evidence type="ECO:0000256" key="2">
    <source>
        <dbReference type="ARBA" id="ARBA00012528"/>
    </source>
</evidence>
<dbReference type="GO" id="GO:0052621">
    <property type="term" value="F:diguanylate cyclase activity"/>
    <property type="evidence" value="ECO:0007669"/>
    <property type="project" value="UniProtKB-EC"/>
</dbReference>
<dbReference type="EC" id="2.7.7.65" evidence="2"/>
<evidence type="ECO:0000256" key="6">
    <source>
        <dbReference type="SAM" id="Phobius"/>
    </source>
</evidence>
<dbReference type="PROSITE" id="PS00550">
    <property type="entry name" value="HEMERYTHRINS"/>
    <property type="match status" value="1"/>
</dbReference>
<dbReference type="InterPro" id="IPR035938">
    <property type="entry name" value="Hemerythrin-like_sf"/>
</dbReference>
<evidence type="ECO:0000256" key="4">
    <source>
        <dbReference type="ARBA" id="ARBA00023004"/>
    </source>
</evidence>
<dbReference type="InterPro" id="IPR035965">
    <property type="entry name" value="PAS-like_dom_sf"/>
</dbReference>
<feature type="transmembrane region" description="Helical" evidence="6">
    <location>
        <begin position="121"/>
        <end position="143"/>
    </location>
</feature>
<keyword evidence="6" id="KW-0812">Transmembrane</keyword>
<comment type="catalytic activity">
    <reaction evidence="5">
        <text>2 GTP = 3',3'-c-di-GMP + 2 diphosphate</text>
        <dbReference type="Rhea" id="RHEA:24898"/>
        <dbReference type="ChEBI" id="CHEBI:33019"/>
        <dbReference type="ChEBI" id="CHEBI:37565"/>
        <dbReference type="ChEBI" id="CHEBI:58805"/>
        <dbReference type="EC" id="2.7.7.65"/>
    </reaction>
</comment>
<dbReference type="Proteomes" id="UP000297065">
    <property type="component" value="Chromosome"/>
</dbReference>
<evidence type="ECO:0000313" key="8">
    <source>
        <dbReference type="EMBL" id="QCC86648.1"/>
    </source>
</evidence>
<proteinExistence type="inferred from homology"/>
<reference evidence="8 9" key="1">
    <citation type="submission" date="2019-02" db="EMBL/GenBank/DDBJ databases">
        <title>Complete Genome Sequence of Desulfovibrio desulfuricans IC1, a Sulfonate Utilizing Anaerobe.</title>
        <authorList>
            <person name="Day L.A."/>
            <person name="De Leon K.B."/>
            <person name="Wall J.D."/>
        </authorList>
    </citation>
    <scope>NUCLEOTIDE SEQUENCE [LARGE SCALE GENOMIC DNA]</scope>
    <source>
        <strain evidence="8 9">IC1</strain>
    </source>
</reference>
<dbReference type="PANTHER" id="PTHR45138">
    <property type="entry name" value="REGULATORY COMPONENTS OF SENSORY TRANSDUCTION SYSTEM"/>
    <property type="match status" value="1"/>
</dbReference>
<accession>A0A4P7UNM5</accession>
<dbReference type="SUPFAM" id="SSF55785">
    <property type="entry name" value="PYP-like sensor domain (PAS domain)"/>
    <property type="match status" value="1"/>
</dbReference>
<organism evidence="8 9">
    <name type="scientific">Desulfovibrio desulfuricans</name>
    <dbReference type="NCBI Taxonomy" id="876"/>
    <lineage>
        <taxon>Bacteria</taxon>
        <taxon>Pseudomonadati</taxon>
        <taxon>Thermodesulfobacteriota</taxon>
        <taxon>Desulfovibrionia</taxon>
        <taxon>Desulfovibrionales</taxon>
        <taxon>Desulfovibrionaceae</taxon>
        <taxon>Desulfovibrio</taxon>
    </lineage>
</organism>
<dbReference type="OrthoDB" id="9812260at2"/>
<dbReference type="EMBL" id="CP036295">
    <property type="protein sequence ID" value="QCC86648.1"/>
    <property type="molecule type" value="Genomic_DNA"/>
</dbReference>
<feature type="transmembrane region" description="Helical" evidence="6">
    <location>
        <begin position="63"/>
        <end position="86"/>
    </location>
</feature>
<sequence>MADFVEIKTLVICYGLCCCTQLVAFLLQYRINKVGQGIQWWILGSVLMVFGFFMNAFRSVESLSGIVIFIYTASFLLCFLCIYIGLAEFVENRKLLRPVLFIVGITLIALSYLVFIDGSIFLRRTLLSFSCSILSLFAAITVSGGNCKHALPARFLKYVFIFNTLWLFVFAVLPWWGGPGMPMFTSPSPLAATYFLLMTTSTFLTIGLIMLVSQRLSDQLRSSTLFLESTLNGLSANIALINAAGEIVLVNQAWREFAGTNGISQEFVSEGVNYLRVCEGVCVDNAGEANSFAQGIRDVLDGKLETFSMEYGCHSPERKRWFLGRVNPFRGEGPRMVVVAHEDITERKLAEIALAESNHKLELMTNEDGLTKISNRRHFDAMLAYERNRHARSGATLSLIMLDIDFFKKYNDTYGHVKGDECLQAVAQTVAHCLKRPTDLAARYGGEEFVCLLPDTDVLGAVSLAESIRKAVMQCGIPHAASRAASVVTVSIGVVSCTCQESTTPELIVQRADEQLYLAKNEGRNCVKFRSDDDGLYVQMHSGNSWGLKVVWNSEHASGNAELDGQHIELVSIVNGLLERVLAEGDALDLNSRFNDVCHIVEKHFNDEEAVLRNSGYPEVDEHAARHKELLQKCAGLLGQNAENPVSSVQMLQCIIHDLVLNHMVKEDGKYFAFLKGIEASSQ</sequence>
<dbReference type="Gene3D" id="3.30.450.20">
    <property type="entry name" value="PAS domain"/>
    <property type="match status" value="1"/>
</dbReference>
<dbReference type="PANTHER" id="PTHR45138:SF9">
    <property type="entry name" value="DIGUANYLATE CYCLASE DGCM-RELATED"/>
    <property type="match status" value="1"/>
</dbReference>